<dbReference type="Pfam" id="PF01582">
    <property type="entry name" value="TIR"/>
    <property type="match status" value="1"/>
</dbReference>
<evidence type="ECO:0000259" key="3">
    <source>
        <dbReference type="PROSITE" id="PS50104"/>
    </source>
</evidence>
<evidence type="ECO:0000256" key="2">
    <source>
        <dbReference type="SAM" id="MobiDB-lite"/>
    </source>
</evidence>
<organism evidence="4 5">
    <name type="scientific">Malus domestica</name>
    <name type="common">Apple</name>
    <name type="synonym">Pyrus malus</name>
    <dbReference type="NCBI Taxonomy" id="3750"/>
    <lineage>
        <taxon>Eukaryota</taxon>
        <taxon>Viridiplantae</taxon>
        <taxon>Streptophyta</taxon>
        <taxon>Embryophyta</taxon>
        <taxon>Tracheophyta</taxon>
        <taxon>Spermatophyta</taxon>
        <taxon>Magnoliopsida</taxon>
        <taxon>eudicotyledons</taxon>
        <taxon>Gunneridae</taxon>
        <taxon>Pentapetalae</taxon>
        <taxon>rosids</taxon>
        <taxon>fabids</taxon>
        <taxon>Rosales</taxon>
        <taxon>Rosaceae</taxon>
        <taxon>Amygdaloideae</taxon>
        <taxon>Maleae</taxon>
        <taxon>Malus</taxon>
    </lineage>
</organism>
<feature type="compositionally biased region" description="Acidic residues" evidence="2">
    <location>
        <begin position="231"/>
        <end position="266"/>
    </location>
</feature>
<name>A0A498IXF7_MALDO</name>
<keyword evidence="1" id="KW-0520">NAD</keyword>
<proteinExistence type="predicted"/>
<dbReference type="InterPro" id="IPR035897">
    <property type="entry name" value="Toll_tir_struct_dom_sf"/>
</dbReference>
<dbReference type="SMART" id="SM00255">
    <property type="entry name" value="TIR"/>
    <property type="match status" value="1"/>
</dbReference>
<gene>
    <name evidence="4" type="ORF">DVH24_017196</name>
</gene>
<dbReference type="Proteomes" id="UP000290289">
    <property type="component" value="Chromosome 10"/>
</dbReference>
<dbReference type="AlphaFoldDB" id="A0A498IXF7"/>
<dbReference type="InterPro" id="IPR000157">
    <property type="entry name" value="TIR_dom"/>
</dbReference>
<feature type="domain" description="TIR" evidence="3">
    <location>
        <begin position="59"/>
        <end position="224"/>
    </location>
</feature>
<accession>A0A498IXF7</accession>
<keyword evidence="5" id="KW-1185">Reference proteome</keyword>
<evidence type="ECO:0000256" key="1">
    <source>
        <dbReference type="ARBA" id="ARBA00023027"/>
    </source>
</evidence>
<dbReference type="PROSITE" id="PS50104">
    <property type="entry name" value="TIR"/>
    <property type="match status" value="1"/>
</dbReference>
<evidence type="ECO:0000313" key="5">
    <source>
        <dbReference type="Proteomes" id="UP000290289"/>
    </source>
</evidence>
<dbReference type="PANTHER" id="PTHR32009:SF155">
    <property type="entry name" value="DISEASE RESISTANCE PROTEIN (TIR-NBS-LRR CLASS)"/>
    <property type="match status" value="1"/>
</dbReference>
<sequence>MVLVCGCLESYHFAVLVFLLFSIGLVFRQMNISVTDEASSSSSSTSLSSSSSVSFSKGSLYDVFISFRGEDTRIGFTSHLYKALTNAGVNAFIDDEELKRGEDITDELVRAIQGSKISLVVISSGYADSSWCLEELVHIMECRTTLGQIVIPIFHKVDPSQVRKQTGSFAQSFLKHTDKKKVAKVARWRAALTEAANLAGFVHGVTNDGFSSIDYGSIPYGEAINKFSINDGDDNADHDNDDDHADHEDDDVDDHAEHDDGDDKDDADDHLS</sequence>
<evidence type="ECO:0000313" key="4">
    <source>
        <dbReference type="EMBL" id="RXH86143.1"/>
    </source>
</evidence>
<dbReference type="PANTHER" id="PTHR32009">
    <property type="entry name" value="TMV RESISTANCE PROTEIN N-LIKE"/>
    <property type="match status" value="1"/>
</dbReference>
<comment type="caution">
    <text evidence="4">The sequence shown here is derived from an EMBL/GenBank/DDBJ whole genome shotgun (WGS) entry which is preliminary data.</text>
</comment>
<dbReference type="Gene3D" id="3.40.50.10140">
    <property type="entry name" value="Toll/interleukin-1 receptor homology (TIR) domain"/>
    <property type="match status" value="1"/>
</dbReference>
<dbReference type="GO" id="GO:0007165">
    <property type="term" value="P:signal transduction"/>
    <property type="evidence" value="ECO:0007669"/>
    <property type="project" value="InterPro"/>
</dbReference>
<reference evidence="4 5" key="1">
    <citation type="submission" date="2018-10" db="EMBL/GenBank/DDBJ databases">
        <title>A high-quality apple genome assembly.</title>
        <authorList>
            <person name="Hu J."/>
        </authorList>
    </citation>
    <scope>NUCLEOTIDE SEQUENCE [LARGE SCALE GENOMIC DNA]</scope>
    <source>
        <strain evidence="5">cv. HFTH1</strain>
        <tissue evidence="4">Young leaf</tissue>
    </source>
</reference>
<dbReference type="FunFam" id="3.40.50.10140:FF:000007">
    <property type="entry name" value="Disease resistance protein (TIR-NBS-LRR class)"/>
    <property type="match status" value="1"/>
</dbReference>
<feature type="region of interest" description="Disordered" evidence="2">
    <location>
        <begin position="229"/>
        <end position="272"/>
    </location>
</feature>
<dbReference type="SUPFAM" id="SSF52200">
    <property type="entry name" value="Toll/Interleukin receptor TIR domain"/>
    <property type="match status" value="1"/>
</dbReference>
<dbReference type="EMBL" id="RDQH01000336">
    <property type="protein sequence ID" value="RXH86143.1"/>
    <property type="molecule type" value="Genomic_DNA"/>
</dbReference>
<protein>
    <recommendedName>
        <fullName evidence="3">TIR domain-containing protein</fullName>
    </recommendedName>
</protein>